<dbReference type="SUPFAM" id="SSF52266">
    <property type="entry name" value="SGNH hydrolase"/>
    <property type="match status" value="1"/>
</dbReference>
<reference evidence="5 6" key="1">
    <citation type="submission" date="2024-01" db="EMBL/GenBank/DDBJ databases">
        <title>Genome assemblies of Stephania.</title>
        <authorList>
            <person name="Yang L."/>
        </authorList>
    </citation>
    <scope>NUCLEOTIDE SEQUENCE [LARGE SCALE GENOMIC DNA]</scope>
    <source>
        <strain evidence="5">JXDWG</strain>
        <tissue evidence="5">Leaf</tissue>
    </source>
</reference>
<dbReference type="PANTHER" id="PTHR45648">
    <property type="entry name" value="GDSL LIPASE/ACYLHYDROLASE FAMILY PROTEIN (AFU_ORTHOLOGUE AFUA_4G14700)"/>
    <property type="match status" value="1"/>
</dbReference>
<evidence type="ECO:0000256" key="1">
    <source>
        <dbReference type="ARBA" id="ARBA00008668"/>
    </source>
</evidence>
<keyword evidence="6" id="KW-1185">Reference proteome</keyword>
<evidence type="ECO:0000256" key="2">
    <source>
        <dbReference type="ARBA" id="ARBA00022801"/>
    </source>
</evidence>
<evidence type="ECO:0000256" key="3">
    <source>
        <dbReference type="ARBA" id="ARBA00022963"/>
    </source>
</evidence>
<keyword evidence="3" id="KW-0442">Lipid degradation</keyword>
<organism evidence="5 6">
    <name type="scientific">Stephania cephalantha</name>
    <dbReference type="NCBI Taxonomy" id="152367"/>
    <lineage>
        <taxon>Eukaryota</taxon>
        <taxon>Viridiplantae</taxon>
        <taxon>Streptophyta</taxon>
        <taxon>Embryophyta</taxon>
        <taxon>Tracheophyta</taxon>
        <taxon>Spermatophyta</taxon>
        <taxon>Magnoliopsida</taxon>
        <taxon>Ranunculales</taxon>
        <taxon>Menispermaceae</taxon>
        <taxon>Menispermoideae</taxon>
        <taxon>Cissampelideae</taxon>
        <taxon>Stephania</taxon>
    </lineage>
</organism>
<keyword evidence="3" id="KW-0443">Lipid metabolism</keyword>
<feature type="chain" id="PRO_5043007325" description="GDSL esterase/lipase" evidence="4">
    <location>
        <begin position="21"/>
        <end position="354"/>
    </location>
</feature>
<dbReference type="Pfam" id="PF00657">
    <property type="entry name" value="Lipase_GDSL"/>
    <property type="match status" value="1"/>
</dbReference>
<dbReference type="Gene3D" id="3.40.50.1110">
    <property type="entry name" value="SGNH hydrolase"/>
    <property type="match status" value="1"/>
</dbReference>
<gene>
    <name evidence="5" type="ORF">Scep_000202</name>
</gene>
<evidence type="ECO:0000313" key="5">
    <source>
        <dbReference type="EMBL" id="KAK9165011.1"/>
    </source>
</evidence>
<feature type="signal peptide" evidence="4">
    <location>
        <begin position="1"/>
        <end position="20"/>
    </location>
</feature>
<comment type="caution">
    <text evidence="5">The sequence shown here is derived from an EMBL/GenBank/DDBJ whole genome shotgun (WGS) entry which is preliminary data.</text>
</comment>
<keyword evidence="4" id="KW-0732">Signal</keyword>
<name>A0AAP0Q6G0_9MAGN</name>
<dbReference type="EMBL" id="JBBNAG010000001">
    <property type="protein sequence ID" value="KAK9165011.1"/>
    <property type="molecule type" value="Genomic_DNA"/>
</dbReference>
<dbReference type="Proteomes" id="UP001419268">
    <property type="component" value="Unassembled WGS sequence"/>
</dbReference>
<evidence type="ECO:0000313" key="6">
    <source>
        <dbReference type="Proteomes" id="UP001419268"/>
    </source>
</evidence>
<proteinExistence type="inferred from homology"/>
<protein>
    <recommendedName>
        <fullName evidence="7">GDSL esterase/lipase</fullName>
    </recommendedName>
</protein>
<dbReference type="PANTHER" id="PTHR45648:SF180">
    <property type="entry name" value="OS04G0561800 PROTEIN"/>
    <property type="match status" value="1"/>
</dbReference>
<dbReference type="AlphaFoldDB" id="A0AAP0Q6G0"/>
<comment type="similarity">
    <text evidence="1">Belongs to the 'GDSL' lipolytic enzyme family.</text>
</comment>
<dbReference type="InterPro" id="IPR035669">
    <property type="entry name" value="SGNH_plant_lipase-like"/>
</dbReference>
<dbReference type="InterPro" id="IPR051058">
    <property type="entry name" value="GDSL_Est/Lipase"/>
</dbReference>
<accession>A0AAP0Q6G0</accession>
<dbReference type="GO" id="GO:0016042">
    <property type="term" value="P:lipid catabolic process"/>
    <property type="evidence" value="ECO:0007669"/>
    <property type="project" value="UniProtKB-KW"/>
</dbReference>
<sequence length="354" mass="37798">MSSLLLILALSLSALTLSNAAGGPALFIFGDSITDVGTNNGLDSMFKADHPPYGIDFPGNVSTGRFSNGFNPADFLAQKLGFEKSPPPFLAIANQSVSLKQQIVSGVNFASGGAGLLDDTKFGSVVTLSQQIQQFQTVRANLTQLLGEAEAESFMNKSIVAISAGSTDIAVEFVRTRAPPTPEFITSLRDAYESHLKTLYSLGARKFGIASVPAIGCVPFMRAANDTGGCSEVLNDYSQSFYSAIDPMLQNLSTELVGMKYSLGNAYQMMMSYLNKPSPSGPTELQTACCGGGKFNGQQPCDGNATVCEDRDKYVFWDLFHPTRATAALAIEAFYSGTSEFVTPINLQQLIEDN</sequence>
<evidence type="ECO:0008006" key="7">
    <source>
        <dbReference type="Google" id="ProtNLM"/>
    </source>
</evidence>
<keyword evidence="2" id="KW-0378">Hydrolase</keyword>
<dbReference type="InterPro" id="IPR001087">
    <property type="entry name" value="GDSL"/>
</dbReference>
<dbReference type="InterPro" id="IPR036514">
    <property type="entry name" value="SGNH_hydro_sf"/>
</dbReference>
<dbReference type="GO" id="GO:0016788">
    <property type="term" value="F:hydrolase activity, acting on ester bonds"/>
    <property type="evidence" value="ECO:0007669"/>
    <property type="project" value="InterPro"/>
</dbReference>
<dbReference type="CDD" id="cd01837">
    <property type="entry name" value="SGNH_plant_lipase_like"/>
    <property type="match status" value="1"/>
</dbReference>
<evidence type="ECO:0000256" key="4">
    <source>
        <dbReference type="SAM" id="SignalP"/>
    </source>
</evidence>